<proteinExistence type="predicted"/>
<organism evidence="1 2">
    <name type="scientific">Wuchereria bancrofti</name>
    <dbReference type="NCBI Taxonomy" id="6293"/>
    <lineage>
        <taxon>Eukaryota</taxon>
        <taxon>Metazoa</taxon>
        <taxon>Ecdysozoa</taxon>
        <taxon>Nematoda</taxon>
        <taxon>Chromadorea</taxon>
        <taxon>Rhabditida</taxon>
        <taxon>Spirurina</taxon>
        <taxon>Spiruromorpha</taxon>
        <taxon>Filarioidea</taxon>
        <taxon>Onchocercidae</taxon>
        <taxon>Wuchereria</taxon>
    </lineage>
</organism>
<comment type="caution">
    <text evidence="1">The sequence shown here is derived from an EMBL/GenBank/DDBJ whole genome shotgun (WGS) entry which is preliminary data.</text>
</comment>
<gene>
    <name evidence="1" type="ORF">WUBG_11864</name>
</gene>
<dbReference type="AlphaFoldDB" id="J9E4M7"/>
<protein>
    <submittedName>
        <fullName evidence="1">Uncharacterized protein</fullName>
    </submittedName>
</protein>
<dbReference type="Proteomes" id="UP000004810">
    <property type="component" value="Unassembled WGS sequence"/>
</dbReference>
<accession>J9E4M7</accession>
<dbReference type="EMBL" id="ADBV01008044">
    <property type="protein sequence ID" value="EJW77226.1"/>
    <property type="molecule type" value="Genomic_DNA"/>
</dbReference>
<evidence type="ECO:0000313" key="1">
    <source>
        <dbReference type="EMBL" id="EJW77226.1"/>
    </source>
</evidence>
<evidence type="ECO:0000313" key="2">
    <source>
        <dbReference type="Proteomes" id="UP000004810"/>
    </source>
</evidence>
<feature type="non-terminal residue" evidence="1">
    <location>
        <position position="1"/>
    </location>
</feature>
<reference evidence="2" key="1">
    <citation type="submission" date="2012-08" db="EMBL/GenBank/DDBJ databases">
        <title>The Genome Sequence of Wuchereria bancrofti.</title>
        <authorList>
            <person name="Nutman T.B."/>
            <person name="Fink D.L."/>
            <person name="Russ C."/>
            <person name="Young S."/>
            <person name="Zeng Q."/>
            <person name="Koehrsen M."/>
            <person name="Alvarado L."/>
            <person name="Berlin A."/>
            <person name="Chapman S.B."/>
            <person name="Chen Z."/>
            <person name="Freedman E."/>
            <person name="Gellesch M."/>
            <person name="Goldberg J."/>
            <person name="Griggs A."/>
            <person name="Gujja S."/>
            <person name="Heilman E.R."/>
            <person name="Heiman D."/>
            <person name="Hepburn T."/>
            <person name="Howarth C."/>
            <person name="Jen D."/>
            <person name="Larson L."/>
            <person name="Lewis B."/>
            <person name="Mehta T."/>
            <person name="Park D."/>
            <person name="Pearson M."/>
            <person name="Roberts A."/>
            <person name="Saif S."/>
            <person name="Shea T."/>
            <person name="Shenoy N."/>
            <person name="Sisk P."/>
            <person name="Stolte C."/>
            <person name="Sykes S."/>
            <person name="Walk T."/>
            <person name="White J."/>
            <person name="Yandava C."/>
            <person name="Haas B."/>
            <person name="Henn M.R."/>
            <person name="Nusbaum C."/>
            <person name="Birren B."/>
        </authorList>
    </citation>
    <scope>NUCLEOTIDE SEQUENCE [LARGE SCALE GENOMIC DNA]</scope>
    <source>
        <strain evidence="2">NA</strain>
    </source>
</reference>
<name>J9E4M7_WUCBA</name>
<sequence>LLTRREIINDKFTFGTLKKRSIMANKELMSFQSMQTKYHTVVELRPQTFCK</sequence>